<feature type="domain" description="Hemerythrin-like" evidence="1">
    <location>
        <begin position="3"/>
        <end position="119"/>
    </location>
</feature>
<evidence type="ECO:0000259" key="1">
    <source>
        <dbReference type="Pfam" id="PF01814"/>
    </source>
</evidence>
<reference evidence="2" key="1">
    <citation type="submission" date="2021-01" db="EMBL/GenBank/DDBJ databases">
        <title>Ramlibacter sp. strain AW1 16S ribosomal RNA gene Genome sequencing and assembly.</title>
        <authorList>
            <person name="Kang M."/>
        </authorList>
    </citation>
    <scope>NUCLEOTIDE SEQUENCE</scope>
    <source>
        <strain evidence="2">AW1</strain>
    </source>
</reference>
<accession>A0A936ZIZ9</accession>
<dbReference type="InterPro" id="IPR012312">
    <property type="entry name" value="Hemerythrin-like"/>
</dbReference>
<dbReference type="Gene3D" id="1.20.120.520">
    <property type="entry name" value="nmb1532 protein domain like"/>
    <property type="match status" value="1"/>
</dbReference>
<dbReference type="PANTHER" id="PTHR35585">
    <property type="entry name" value="HHE DOMAIN PROTEIN (AFU_ORTHOLOGUE AFUA_4G00730)"/>
    <property type="match status" value="1"/>
</dbReference>
<evidence type="ECO:0000313" key="3">
    <source>
        <dbReference type="Proteomes" id="UP000613011"/>
    </source>
</evidence>
<gene>
    <name evidence="2" type="ORF">JI739_18140</name>
</gene>
<evidence type="ECO:0000313" key="2">
    <source>
        <dbReference type="EMBL" id="MBL0422274.1"/>
    </source>
</evidence>
<dbReference type="PANTHER" id="PTHR35585:SF1">
    <property type="entry name" value="HHE DOMAIN PROTEIN (AFU_ORTHOLOGUE AFUA_4G00730)"/>
    <property type="match status" value="1"/>
</dbReference>
<dbReference type="AlphaFoldDB" id="A0A936ZIZ9"/>
<keyword evidence="3" id="KW-1185">Reference proteome</keyword>
<dbReference type="Proteomes" id="UP000613011">
    <property type="component" value="Unassembled WGS sequence"/>
</dbReference>
<organism evidence="2 3">
    <name type="scientific">Ramlibacter aurantiacus</name>
    <dbReference type="NCBI Taxonomy" id="2801330"/>
    <lineage>
        <taxon>Bacteria</taxon>
        <taxon>Pseudomonadati</taxon>
        <taxon>Pseudomonadota</taxon>
        <taxon>Betaproteobacteria</taxon>
        <taxon>Burkholderiales</taxon>
        <taxon>Comamonadaceae</taxon>
        <taxon>Ramlibacter</taxon>
    </lineage>
</organism>
<protein>
    <submittedName>
        <fullName evidence="2">Hemerythrin domain-containing protein</fullName>
    </submittedName>
</protein>
<dbReference type="RefSeq" id="WP_201685342.1">
    <property type="nucleotide sequence ID" value="NZ_JAEQNA010000007.1"/>
</dbReference>
<dbReference type="EMBL" id="JAEQNA010000007">
    <property type="protein sequence ID" value="MBL0422274.1"/>
    <property type="molecule type" value="Genomic_DNA"/>
</dbReference>
<proteinExistence type="predicted"/>
<dbReference type="Pfam" id="PF01814">
    <property type="entry name" value="Hemerythrin"/>
    <property type="match status" value="1"/>
</dbReference>
<sequence>MNIFDALRVSHDQQRKLSRRLIAADEGRGDLHQAFLDLKAELAAHETAEERFFYIPLWEHDETVDPSRHAIAEHHEMDEMVEELEGLDEGSDAWSDLAHKLVHKIEHHLAEEEDKFFQAAGRVLSAEQKIGLALQYREEFDRLIQKESEAS</sequence>
<name>A0A936ZIZ9_9BURK</name>
<comment type="caution">
    <text evidence="2">The sequence shown here is derived from an EMBL/GenBank/DDBJ whole genome shotgun (WGS) entry which is preliminary data.</text>
</comment>